<dbReference type="AlphaFoldDB" id="A0AAE9NGW9"/>
<dbReference type="Gene3D" id="1.10.260.40">
    <property type="entry name" value="lambda repressor-like DNA-binding domains"/>
    <property type="match status" value="1"/>
</dbReference>
<proteinExistence type="predicted"/>
<accession>A0AAE9NGW9</accession>
<dbReference type="GO" id="GO:0003677">
    <property type="term" value="F:DNA binding"/>
    <property type="evidence" value="ECO:0007669"/>
    <property type="project" value="InterPro"/>
</dbReference>
<dbReference type="Proteomes" id="UP001058872">
    <property type="component" value="Chromosome"/>
</dbReference>
<evidence type="ECO:0000313" key="1">
    <source>
        <dbReference type="EMBL" id="UUO69640.1"/>
    </source>
</evidence>
<evidence type="ECO:0000313" key="2">
    <source>
        <dbReference type="Proteomes" id="UP001058872"/>
    </source>
</evidence>
<sequence>MRAIATKLKLSRPSEANELVELADELRRRSSIGTRAAATSTPMTPELAQDIRDYAKANPGLSQQAIAEAFNVNHGRVSEAIRGKRA</sequence>
<gene>
    <name evidence="1" type="ORF">DCM83_13890</name>
</gene>
<organism evidence="1 2">
    <name type="scientific">Bradyrhizobium betae</name>
    <dbReference type="NCBI Taxonomy" id="244734"/>
    <lineage>
        <taxon>Bacteria</taxon>
        <taxon>Pseudomonadati</taxon>
        <taxon>Pseudomonadota</taxon>
        <taxon>Alphaproteobacteria</taxon>
        <taxon>Hyphomicrobiales</taxon>
        <taxon>Nitrobacteraceae</taxon>
        <taxon>Bradyrhizobium</taxon>
    </lineage>
</organism>
<dbReference type="InterPro" id="IPR010982">
    <property type="entry name" value="Lambda_DNA-bd_dom_sf"/>
</dbReference>
<dbReference type="EMBL" id="CP028989">
    <property type="protein sequence ID" value="UUO69640.1"/>
    <property type="molecule type" value="Genomic_DNA"/>
</dbReference>
<name>A0AAE9NGW9_9BRAD</name>
<protein>
    <submittedName>
        <fullName evidence="1">Uncharacterized protein</fullName>
    </submittedName>
</protein>
<reference evidence="1" key="1">
    <citation type="submission" date="2018-04" db="EMBL/GenBank/DDBJ databases">
        <title>Genomes of Endosymbiotic and Endophytic Bradyrhizobium Publication status.</title>
        <authorList>
            <person name="Guha S."/>
            <person name="Jorrin B."/>
            <person name="Sarkar M."/>
            <person name="Poole P.S."/>
            <person name="DasGupta M."/>
        </authorList>
    </citation>
    <scope>NUCLEOTIDE SEQUENCE</scope>
    <source>
        <strain evidence="1">WBOS16</strain>
    </source>
</reference>